<dbReference type="Pfam" id="PF02518">
    <property type="entry name" value="HATPase_c"/>
    <property type="match status" value="1"/>
</dbReference>
<dbReference type="AlphaFoldDB" id="A0A126QHV4"/>
<dbReference type="SMART" id="SM00304">
    <property type="entry name" value="HAMP"/>
    <property type="match status" value="1"/>
</dbReference>
<keyword evidence="11 14" id="KW-1133">Transmembrane helix</keyword>
<reference evidence="17" key="1">
    <citation type="submission" date="2015-01" db="EMBL/GenBank/DDBJ databases">
        <title>Draft genome sequence of Pasteurella multocida isolated from alpaca pneumonia.</title>
        <authorList>
            <person name="Maturrano L."/>
            <person name="Hurtado R."/>
            <person name="Allasi N."/>
            <person name="Juscamayta E."/>
            <person name="Fernandez D."/>
            <person name="Maximiliano J."/>
            <person name="Rimac R."/>
            <person name="Rosadio R."/>
        </authorList>
    </citation>
    <scope>NUCLEOTIDE SEQUENCE</scope>
    <source>
        <strain evidence="17">UNMSM</strain>
    </source>
</reference>
<evidence type="ECO:0000256" key="9">
    <source>
        <dbReference type="ARBA" id="ARBA00022777"/>
    </source>
</evidence>
<dbReference type="PANTHER" id="PTHR45528">
    <property type="entry name" value="SENSOR HISTIDINE KINASE CPXA"/>
    <property type="match status" value="1"/>
</dbReference>
<keyword evidence="13 14" id="KW-0472">Membrane</keyword>
<dbReference type="SMART" id="SM00387">
    <property type="entry name" value="HATPase_c"/>
    <property type="match status" value="1"/>
</dbReference>
<feature type="transmembrane region" description="Helical" evidence="14">
    <location>
        <begin position="164"/>
        <end position="188"/>
    </location>
</feature>
<dbReference type="PRINTS" id="PR00344">
    <property type="entry name" value="BCTRLSENSOR"/>
</dbReference>
<dbReference type="FunFam" id="3.30.565.10:FF:000011">
    <property type="entry name" value="Sensor histidine kinase CpxA"/>
    <property type="match status" value="1"/>
</dbReference>
<dbReference type="InterPro" id="IPR050398">
    <property type="entry name" value="HssS/ArlS-like"/>
</dbReference>
<dbReference type="SUPFAM" id="SSF55874">
    <property type="entry name" value="ATPase domain of HSP90 chaperone/DNA topoisomerase II/histidine kinase"/>
    <property type="match status" value="1"/>
</dbReference>
<dbReference type="InterPro" id="IPR005467">
    <property type="entry name" value="His_kinase_dom"/>
</dbReference>
<name>A0A126QHV4_PASMD</name>
<evidence type="ECO:0000256" key="3">
    <source>
        <dbReference type="ARBA" id="ARBA00012438"/>
    </source>
</evidence>
<dbReference type="NCBIfam" id="NF007007">
    <property type="entry name" value="PRK09470.1"/>
    <property type="match status" value="1"/>
</dbReference>
<dbReference type="PANTHER" id="PTHR45528:SF1">
    <property type="entry name" value="SENSOR HISTIDINE KINASE CPXA"/>
    <property type="match status" value="1"/>
</dbReference>
<dbReference type="SUPFAM" id="SSF158472">
    <property type="entry name" value="HAMP domain-like"/>
    <property type="match status" value="1"/>
</dbReference>
<dbReference type="InterPro" id="IPR036097">
    <property type="entry name" value="HisK_dim/P_sf"/>
</dbReference>
<accession>A0A126QHV4</accession>
<protein>
    <recommendedName>
        <fullName evidence="3">histidine kinase</fullName>
        <ecNumber evidence="3">2.7.13.3</ecNumber>
    </recommendedName>
</protein>
<dbReference type="Gene3D" id="3.30.565.10">
    <property type="entry name" value="Histidine kinase-like ATPase, C-terminal domain"/>
    <property type="match status" value="1"/>
</dbReference>
<evidence type="ECO:0000256" key="7">
    <source>
        <dbReference type="ARBA" id="ARBA00022692"/>
    </source>
</evidence>
<evidence type="ECO:0000256" key="4">
    <source>
        <dbReference type="ARBA" id="ARBA00022475"/>
    </source>
</evidence>
<feature type="domain" description="HAMP" evidence="16">
    <location>
        <begin position="189"/>
        <end position="243"/>
    </location>
</feature>
<dbReference type="InterPro" id="IPR036890">
    <property type="entry name" value="HATPase_C_sf"/>
</dbReference>
<evidence type="ECO:0000256" key="11">
    <source>
        <dbReference type="ARBA" id="ARBA00022989"/>
    </source>
</evidence>
<dbReference type="SMART" id="SM00388">
    <property type="entry name" value="HisKA"/>
    <property type="match status" value="1"/>
</dbReference>
<feature type="domain" description="Histidine kinase" evidence="15">
    <location>
        <begin position="251"/>
        <end position="465"/>
    </location>
</feature>
<dbReference type="CDD" id="cd06225">
    <property type="entry name" value="HAMP"/>
    <property type="match status" value="1"/>
</dbReference>
<sequence length="467" mass="53179">MPFAKESFFNTISFRIFAFFWLTFSLLSILIFSIPYFDSRIYSELSEKELFAYHQEIITSIRHNQIARILAGVPLSHAERFDGIRPVLVDDVDDSSILGATATEIPLLTQFMFSSSDPTRPLKKVFGDVRIVGPFSIHLGGEANKSYTLYFIDRVNVQKEIMSFVFANTALLVGLIILVSTPLLWWLARSIGKPIRNLQMSAKAVALGDFKINKDLETKGSLELRQVGQSFNQMTESLEELLSSQQVLLSSISHELRTPLTRLQLALALLRRRFGEDNTEIHRIEIEARRLDKMINDLLLLSRQQLHSHVSREIFPINELWEEVLDDAIFEAKHRKLNFVVRQNITQPARYYVNGNKALLVSAIENIVRNALKYTQSEIRVSIFLKRQELMIVIDDNGHGLDEAEYEKIFQPFYRVDETRTRETGGTGLGLAIVANVVKEHHGAVWANASQLGGLCVTLCIPLWITS</sequence>
<evidence type="ECO:0000256" key="10">
    <source>
        <dbReference type="ARBA" id="ARBA00022840"/>
    </source>
</evidence>
<evidence type="ECO:0000256" key="8">
    <source>
        <dbReference type="ARBA" id="ARBA00022741"/>
    </source>
</evidence>
<dbReference type="GO" id="GO:0000155">
    <property type="term" value="F:phosphorelay sensor kinase activity"/>
    <property type="evidence" value="ECO:0007669"/>
    <property type="project" value="InterPro"/>
</dbReference>
<dbReference type="RefSeq" id="WP_071522829.1">
    <property type="nucleotide sequence ID" value="NZ_JACDXE010000001.1"/>
</dbReference>
<evidence type="ECO:0000256" key="14">
    <source>
        <dbReference type="SAM" id="Phobius"/>
    </source>
</evidence>
<dbReference type="Gene3D" id="1.10.287.130">
    <property type="match status" value="1"/>
</dbReference>
<dbReference type="InterPro" id="IPR003594">
    <property type="entry name" value="HATPase_dom"/>
</dbReference>
<dbReference type="EC" id="2.7.13.3" evidence="3"/>
<dbReference type="GO" id="GO:0005886">
    <property type="term" value="C:plasma membrane"/>
    <property type="evidence" value="ECO:0007669"/>
    <property type="project" value="UniProtKB-SubCell"/>
</dbReference>
<dbReference type="EMBL" id="KP660645">
    <property type="protein sequence ID" value="AMK08484.1"/>
    <property type="molecule type" value="Genomic_DNA"/>
</dbReference>
<dbReference type="CDD" id="cd00082">
    <property type="entry name" value="HisKA"/>
    <property type="match status" value="1"/>
</dbReference>
<evidence type="ECO:0000256" key="5">
    <source>
        <dbReference type="ARBA" id="ARBA00022553"/>
    </source>
</evidence>
<keyword evidence="12" id="KW-0902">Two-component regulatory system</keyword>
<evidence type="ECO:0000256" key="13">
    <source>
        <dbReference type="ARBA" id="ARBA00023136"/>
    </source>
</evidence>
<organism evidence="17">
    <name type="scientific">Pasteurella multocida</name>
    <dbReference type="NCBI Taxonomy" id="747"/>
    <lineage>
        <taxon>Bacteria</taxon>
        <taxon>Pseudomonadati</taxon>
        <taxon>Pseudomonadota</taxon>
        <taxon>Gammaproteobacteria</taxon>
        <taxon>Pasteurellales</taxon>
        <taxon>Pasteurellaceae</taxon>
        <taxon>Pasteurella</taxon>
    </lineage>
</organism>
<evidence type="ECO:0000256" key="1">
    <source>
        <dbReference type="ARBA" id="ARBA00000085"/>
    </source>
</evidence>
<evidence type="ECO:0000313" key="17">
    <source>
        <dbReference type="EMBL" id="AMK08484.1"/>
    </source>
</evidence>
<proteinExistence type="predicted"/>
<keyword evidence="6" id="KW-0808">Transferase</keyword>
<keyword evidence="4" id="KW-1003">Cell membrane</keyword>
<evidence type="ECO:0000256" key="6">
    <source>
        <dbReference type="ARBA" id="ARBA00022679"/>
    </source>
</evidence>
<dbReference type="PROSITE" id="PS50109">
    <property type="entry name" value="HIS_KIN"/>
    <property type="match status" value="1"/>
</dbReference>
<dbReference type="Gene3D" id="6.10.340.10">
    <property type="match status" value="1"/>
</dbReference>
<keyword evidence="10" id="KW-0067">ATP-binding</keyword>
<dbReference type="PROSITE" id="PS50885">
    <property type="entry name" value="HAMP"/>
    <property type="match status" value="1"/>
</dbReference>
<keyword evidence="5" id="KW-0597">Phosphoprotein</keyword>
<dbReference type="InterPro" id="IPR058125">
    <property type="entry name" value="CpxA"/>
</dbReference>
<evidence type="ECO:0000256" key="12">
    <source>
        <dbReference type="ARBA" id="ARBA00023012"/>
    </source>
</evidence>
<keyword evidence="9" id="KW-0418">Kinase</keyword>
<evidence type="ECO:0000259" key="15">
    <source>
        <dbReference type="PROSITE" id="PS50109"/>
    </source>
</evidence>
<dbReference type="InterPro" id="IPR003660">
    <property type="entry name" value="HAMP_dom"/>
</dbReference>
<evidence type="ECO:0000259" key="16">
    <source>
        <dbReference type="PROSITE" id="PS50885"/>
    </source>
</evidence>
<dbReference type="Pfam" id="PF00672">
    <property type="entry name" value="HAMP"/>
    <property type="match status" value="1"/>
</dbReference>
<comment type="catalytic activity">
    <reaction evidence="1">
        <text>ATP + protein L-histidine = ADP + protein N-phospho-L-histidine.</text>
        <dbReference type="EC" id="2.7.13.3"/>
    </reaction>
</comment>
<dbReference type="Pfam" id="PF00512">
    <property type="entry name" value="HisKA"/>
    <property type="match status" value="1"/>
</dbReference>
<comment type="subcellular location">
    <subcellularLocation>
        <location evidence="2">Cell membrane</location>
        <topology evidence="2">Multi-pass membrane protein</topology>
    </subcellularLocation>
</comment>
<dbReference type="Gene3D" id="3.30.450.210">
    <property type="entry name" value="Two-component sensor protein CpxA, periplasmic domain"/>
    <property type="match status" value="1"/>
</dbReference>
<gene>
    <name evidence="17" type="primary">cpxA</name>
</gene>
<keyword evidence="7 14" id="KW-0812">Transmembrane</keyword>
<dbReference type="SUPFAM" id="SSF47384">
    <property type="entry name" value="Homodimeric domain of signal transducing histidine kinase"/>
    <property type="match status" value="1"/>
</dbReference>
<dbReference type="InterPro" id="IPR003661">
    <property type="entry name" value="HisK_dim/P_dom"/>
</dbReference>
<dbReference type="InterPro" id="IPR004358">
    <property type="entry name" value="Sig_transdc_His_kin-like_C"/>
</dbReference>
<dbReference type="InterPro" id="IPR038515">
    <property type="entry name" value="CpxA_peri_sf"/>
</dbReference>
<keyword evidence="8" id="KW-0547">Nucleotide-binding</keyword>
<dbReference type="GO" id="GO:0005524">
    <property type="term" value="F:ATP binding"/>
    <property type="evidence" value="ECO:0007669"/>
    <property type="project" value="UniProtKB-KW"/>
</dbReference>
<feature type="transmembrane region" description="Helical" evidence="14">
    <location>
        <begin position="12"/>
        <end position="37"/>
    </location>
</feature>
<evidence type="ECO:0000256" key="2">
    <source>
        <dbReference type="ARBA" id="ARBA00004651"/>
    </source>
</evidence>